<gene>
    <name evidence="1" type="ORF">KHA93_05695</name>
</gene>
<comment type="caution">
    <text evidence="1">The sequence shown here is derived from an EMBL/GenBank/DDBJ whole genome shotgun (WGS) entry which is preliminary data.</text>
</comment>
<dbReference type="AlphaFoldDB" id="A0A942TND9"/>
<organism evidence="1 2">
    <name type="scientific">Lederbergia citrisecunda</name>
    <dbReference type="NCBI Taxonomy" id="2833583"/>
    <lineage>
        <taxon>Bacteria</taxon>
        <taxon>Bacillati</taxon>
        <taxon>Bacillota</taxon>
        <taxon>Bacilli</taxon>
        <taxon>Bacillales</taxon>
        <taxon>Bacillaceae</taxon>
        <taxon>Lederbergia</taxon>
    </lineage>
</organism>
<reference evidence="1 2" key="1">
    <citation type="submission" date="2021-05" db="EMBL/GenBank/DDBJ databases">
        <title>Novel Bacillus species.</title>
        <authorList>
            <person name="Liu G."/>
        </authorList>
    </citation>
    <scope>NUCLEOTIDE SEQUENCE [LARGE SCALE GENOMIC DNA]</scope>
    <source>
        <strain evidence="1 2">FJAT-49732</strain>
    </source>
</reference>
<protein>
    <submittedName>
        <fullName evidence="1">Uncharacterized protein</fullName>
    </submittedName>
</protein>
<dbReference type="EMBL" id="JAGYPJ010000001">
    <property type="protein sequence ID" value="MBS4199147.1"/>
    <property type="molecule type" value="Genomic_DNA"/>
</dbReference>
<evidence type="ECO:0000313" key="2">
    <source>
        <dbReference type="Proteomes" id="UP000682713"/>
    </source>
</evidence>
<proteinExistence type="predicted"/>
<sequence length="154" mass="17828">MEVDFMDSNYKCFIDIHFSGGDIQFDVSSDTQLFSFKSGIGFVAIPHFFSTLSFLYKGEISEARLDCHGNSDYYIFSSDGLNLFIEHISHCPDGILKYQFKLKEYIEVIYTEFQKYLQQLEKEGILPLKTQDFAHPLGDDVLNAFYDFSSLFSR</sequence>
<name>A0A942TND9_9BACI</name>
<dbReference type="Proteomes" id="UP000682713">
    <property type="component" value="Unassembled WGS sequence"/>
</dbReference>
<evidence type="ECO:0000313" key="1">
    <source>
        <dbReference type="EMBL" id="MBS4199147.1"/>
    </source>
</evidence>
<accession>A0A942TND9</accession>
<keyword evidence="2" id="KW-1185">Reference proteome</keyword>